<comment type="subcellular location">
    <subcellularLocation>
        <location evidence="1">Nucleus</location>
    </subcellularLocation>
</comment>
<feature type="domain" description="C2H2-type" evidence="9">
    <location>
        <begin position="87"/>
        <end position="115"/>
    </location>
</feature>
<feature type="region of interest" description="Disordered" evidence="8">
    <location>
        <begin position="294"/>
        <end position="318"/>
    </location>
</feature>
<evidence type="ECO:0000256" key="4">
    <source>
        <dbReference type="ARBA" id="ARBA00022771"/>
    </source>
</evidence>
<organism evidence="10 11">
    <name type="scientific">Torulaspora delbrueckii</name>
    <name type="common">Yeast</name>
    <name type="synonym">Candida colliculosa</name>
    <dbReference type="NCBI Taxonomy" id="4950"/>
    <lineage>
        <taxon>Eukaryota</taxon>
        <taxon>Fungi</taxon>
        <taxon>Dikarya</taxon>
        <taxon>Ascomycota</taxon>
        <taxon>Saccharomycotina</taxon>
        <taxon>Saccharomycetes</taxon>
        <taxon>Saccharomycetales</taxon>
        <taxon>Saccharomycetaceae</taxon>
        <taxon>Torulaspora</taxon>
    </lineage>
</organism>
<dbReference type="PANTHER" id="PTHR40626:SF28">
    <property type="entry name" value="REGULATORY PROTEIN ADR1"/>
    <property type="match status" value="1"/>
</dbReference>
<dbReference type="GO" id="GO:0001094">
    <property type="term" value="F:TFIID-class transcription factor complex binding"/>
    <property type="evidence" value="ECO:0007669"/>
    <property type="project" value="EnsemblFungi"/>
</dbReference>
<dbReference type="GO" id="GO:0003713">
    <property type="term" value="F:transcription coactivator activity"/>
    <property type="evidence" value="ECO:0007669"/>
    <property type="project" value="EnsemblFungi"/>
</dbReference>
<evidence type="ECO:0000256" key="5">
    <source>
        <dbReference type="ARBA" id="ARBA00022833"/>
    </source>
</evidence>
<keyword evidence="5" id="KW-0862">Zinc</keyword>
<proteinExistence type="predicted"/>
<dbReference type="GO" id="GO:0071361">
    <property type="term" value="P:cellular response to ethanol"/>
    <property type="evidence" value="ECO:0007669"/>
    <property type="project" value="EnsemblFungi"/>
</dbReference>
<evidence type="ECO:0000313" key="10">
    <source>
        <dbReference type="EMBL" id="CCE93361.1"/>
    </source>
</evidence>
<keyword evidence="4 7" id="KW-0863">Zinc-finger</keyword>
<evidence type="ECO:0000256" key="3">
    <source>
        <dbReference type="ARBA" id="ARBA00022737"/>
    </source>
</evidence>
<dbReference type="eggNOG" id="KOG1721">
    <property type="taxonomic scope" value="Eukaryota"/>
</dbReference>
<dbReference type="EMBL" id="HE616747">
    <property type="protein sequence ID" value="CCE93361.1"/>
    <property type="molecule type" value="Genomic_DNA"/>
</dbReference>
<dbReference type="Pfam" id="PF00096">
    <property type="entry name" value="zf-C2H2"/>
    <property type="match status" value="2"/>
</dbReference>
<feature type="region of interest" description="Disordered" evidence="8">
    <location>
        <begin position="128"/>
        <end position="166"/>
    </location>
</feature>
<dbReference type="HOGENOM" id="CLU_006588_0_0_1"/>
<feature type="region of interest" description="Disordered" evidence="8">
    <location>
        <begin position="375"/>
        <end position="395"/>
    </location>
</feature>
<evidence type="ECO:0000256" key="1">
    <source>
        <dbReference type="ARBA" id="ARBA00004123"/>
    </source>
</evidence>
<sequence>MTRSEFMMSQSQSQSQSPSYSGVITSNKNMNSRVNKHVGQLPENLRLNGKTPSGKPRLFVCQICTRAFARQEHLTRHERSHTKEKPYSCGICNRNFSRRDLLLRHAHKVHGGNSGDSIIRHNKSKIAKKAAGRKQQPTVKRRASFSAQSGNYMAPSRNEENHKFDRVKFSTPELLPIDFKGGDEEHANHKEEHESHTVFEADFPQISLDTPHDFNLLDSVNWINDYNNENVVTSGTGTAGTKSGASNSPEDDNSPVSNTASYGQRPSFNHLNIRSSWSINETDGALQMKSLFSDRSPSVSSKDNSVIPPSSAAHSTPWLSSTAPAINDLQKISSSNNSGIISERLSHLQFEDDIGKLTNFTKDVQSIFGRFAQEEAVEPQTEATRPATTKQTDEHDNNYTFYGLDCLAMSDITRAPPPNDAENLNLSSKLFTPKLRHMCEHASQYYNEHYNDGSSGGDPALTSQKLVLPSCDELNVYASYYQEYFNSHHPSIHPDFFNLDLQSLRRYIYESDVIDEDTDCYLQYSNLACLPLFVATVGSLFKPGGILRTMELYEISRRVLHVFLERRKLQQRQLPKGRGNFGSGQHVWLIQSLTLSIIFALFADNLERIDAQMLKRQVSAVCSIIKNNFLSVVSADNNSVTHQQSDRSHFESSFEYIMFESKIRCTFNAYKFCQFLKVFYHVEGKLFLNEQDLKFICIPDDEKTWTSASLLMPQYPMVKRNFVTFENFYHSFTFNNSGMKPIPESLASIMLYYEYNASAFSSFHIFLTKIDTKKLELNLLQSQSNSNLSDSEKLAYTSVLKGDILILRNCLMSIIFFSKVDATFGPKIWNGQMRELFESFLQSKSLNLLTKGSYSLLTDFLVALNFSIKNIANILKPVKNHTAIYLDKKILSMFNLQAYHNDFLILIKFIMDFEYSPNFKLLCIFTELKKLANCLLIPYFSKLYPLEFAKFEDISSTNDYFHNNPMPDSAQYYTTINVDKLEKLINNVLVYSFNDASFLKMSDQPAPEFSFNNNYPTYYPFSASVNLSQSPLASSAGSTQVNSDTTQPMANFFHDSMHSSTSDSRINHGEVAPSESSVDLLAINIQSNATVHPDGSNKQRFDERYRLSEKYIVVAKCFFMHVKESYAHCHILDKMTNDFKDLELFLDRERNCPISGTDFNGQQDPPESFGNDFDFAADTTDKINNIHGNDNSASGDILTNIYAPRHN</sequence>
<dbReference type="SMART" id="SM00355">
    <property type="entry name" value="ZnF_C2H2"/>
    <property type="match status" value="2"/>
</dbReference>
<feature type="region of interest" description="Disordered" evidence="8">
    <location>
        <begin position="1"/>
        <end position="27"/>
    </location>
</feature>
<dbReference type="FunFam" id="3.30.160.60:FF:002343">
    <property type="entry name" value="Zinc finger protein 33A"/>
    <property type="match status" value="1"/>
</dbReference>
<dbReference type="GO" id="GO:0061629">
    <property type="term" value="F:RNA polymerase II-specific DNA-binding transcription factor binding"/>
    <property type="evidence" value="ECO:0007669"/>
    <property type="project" value="EnsemblFungi"/>
</dbReference>
<evidence type="ECO:0000256" key="2">
    <source>
        <dbReference type="ARBA" id="ARBA00022723"/>
    </source>
</evidence>
<feature type="compositionally biased region" description="Polar residues" evidence="8">
    <location>
        <begin position="254"/>
        <end position="267"/>
    </location>
</feature>
<dbReference type="InParanoid" id="G8ZXL7"/>
<feature type="compositionally biased region" description="Low complexity" evidence="8">
    <location>
        <begin position="234"/>
        <end position="248"/>
    </location>
</feature>
<feature type="region of interest" description="Disordered" evidence="8">
    <location>
        <begin position="234"/>
        <end position="267"/>
    </location>
</feature>
<accession>G8ZXL7</accession>
<dbReference type="GO" id="GO:0000978">
    <property type="term" value="F:RNA polymerase II cis-regulatory region sequence-specific DNA binding"/>
    <property type="evidence" value="ECO:0007669"/>
    <property type="project" value="EnsemblFungi"/>
</dbReference>
<dbReference type="PROSITE" id="PS50157">
    <property type="entry name" value="ZINC_FINGER_C2H2_2"/>
    <property type="match status" value="2"/>
</dbReference>
<dbReference type="GO" id="GO:0045944">
    <property type="term" value="P:positive regulation of transcription by RNA polymerase II"/>
    <property type="evidence" value="ECO:0007669"/>
    <property type="project" value="EnsemblFungi"/>
</dbReference>
<dbReference type="InterPro" id="IPR013087">
    <property type="entry name" value="Znf_C2H2_type"/>
</dbReference>
<dbReference type="GeneID" id="11504231"/>
<dbReference type="KEGG" id="tdl:TDEL_0F05500"/>
<protein>
    <recommendedName>
        <fullName evidence="9">C2H2-type domain-containing protein</fullName>
    </recommendedName>
</protein>
<dbReference type="GO" id="GO:0000981">
    <property type="term" value="F:DNA-binding transcription factor activity, RNA polymerase II-specific"/>
    <property type="evidence" value="ECO:0007669"/>
    <property type="project" value="EnsemblFungi"/>
</dbReference>
<name>G8ZXL7_TORDE</name>
<keyword evidence="2" id="KW-0479">Metal-binding</keyword>
<evidence type="ECO:0000256" key="7">
    <source>
        <dbReference type="PROSITE-ProRule" id="PRU00042"/>
    </source>
</evidence>
<dbReference type="GO" id="GO:0000785">
    <property type="term" value="C:chromatin"/>
    <property type="evidence" value="ECO:0007669"/>
    <property type="project" value="TreeGrafter"/>
</dbReference>
<dbReference type="FunCoup" id="G8ZXL7">
    <property type="interactions" value="969"/>
</dbReference>
<feature type="compositionally biased region" description="Basic and acidic residues" evidence="8">
    <location>
        <begin position="157"/>
        <end position="166"/>
    </location>
</feature>
<keyword evidence="11" id="KW-1185">Reference proteome</keyword>
<dbReference type="GO" id="GO:1900064">
    <property type="term" value="P:positive regulation of peroxisome organization"/>
    <property type="evidence" value="ECO:0007669"/>
    <property type="project" value="EnsemblFungi"/>
</dbReference>
<dbReference type="SUPFAM" id="SSF57667">
    <property type="entry name" value="beta-beta-alpha zinc fingers"/>
    <property type="match status" value="1"/>
</dbReference>
<dbReference type="GO" id="GO:0005634">
    <property type="term" value="C:nucleus"/>
    <property type="evidence" value="ECO:0007669"/>
    <property type="project" value="UniProtKB-SubCell"/>
</dbReference>
<dbReference type="RefSeq" id="XP_003682572.1">
    <property type="nucleotide sequence ID" value="XM_003682524.1"/>
</dbReference>
<dbReference type="Proteomes" id="UP000005627">
    <property type="component" value="Chromosome 6"/>
</dbReference>
<keyword evidence="3" id="KW-0677">Repeat</keyword>
<gene>
    <name evidence="10" type="primary">TDEL0F05500</name>
    <name evidence="10" type="ORF">TDEL_0F05500</name>
</gene>
<feature type="domain" description="C2H2-type" evidence="9">
    <location>
        <begin position="59"/>
        <end position="86"/>
    </location>
</feature>
<dbReference type="GO" id="GO:0008270">
    <property type="term" value="F:zinc ion binding"/>
    <property type="evidence" value="ECO:0007669"/>
    <property type="project" value="UniProtKB-KW"/>
</dbReference>
<dbReference type="STRING" id="1076872.G8ZXL7"/>
<feature type="compositionally biased region" description="Low complexity" evidence="8">
    <location>
        <begin position="9"/>
        <end position="21"/>
    </location>
</feature>
<evidence type="ECO:0000259" key="9">
    <source>
        <dbReference type="PROSITE" id="PS50157"/>
    </source>
</evidence>
<evidence type="ECO:0000256" key="6">
    <source>
        <dbReference type="ARBA" id="ARBA00023242"/>
    </source>
</evidence>
<dbReference type="OrthoDB" id="10018191at2759"/>
<dbReference type="InterPro" id="IPR051059">
    <property type="entry name" value="VerF-like"/>
</dbReference>
<evidence type="ECO:0000313" key="11">
    <source>
        <dbReference type="Proteomes" id="UP000005627"/>
    </source>
</evidence>
<dbReference type="AlphaFoldDB" id="G8ZXL7"/>
<dbReference type="Gene3D" id="3.30.160.60">
    <property type="entry name" value="Classic Zinc Finger"/>
    <property type="match status" value="2"/>
</dbReference>
<dbReference type="GO" id="GO:0006325">
    <property type="term" value="P:chromatin organization"/>
    <property type="evidence" value="ECO:0007669"/>
    <property type="project" value="EnsemblFungi"/>
</dbReference>
<dbReference type="GO" id="GO:0001093">
    <property type="term" value="F:TFIIB-class transcription factor binding"/>
    <property type="evidence" value="ECO:0007669"/>
    <property type="project" value="EnsemblFungi"/>
</dbReference>
<keyword evidence="6" id="KW-0539">Nucleus</keyword>
<reference evidence="10 11" key="1">
    <citation type="journal article" date="2011" name="Proc. Natl. Acad. Sci. U.S.A.">
        <title>Evolutionary erosion of yeast sex chromosomes by mating-type switching accidents.</title>
        <authorList>
            <person name="Gordon J.L."/>
            <person name="Armisen D."/>
            <person name="Proux-Wera E."/>
            <person name="Oheigeartaigh S.S."/>
            <person name="Byrne K.P."/>
            <person name="Wolfe K.H."/>
        </authorList>
    </citation>
    <scope>NUCLEOTIDE SEQUENCE [LARGE SCALE GENOMIC DNA]</scope>
    <source>
        <strain evidence="11">ATCC 10662 / CBS 1146 / NBRC 0425 / NCYC 2629 / NRRL Y-866</strain>
    </source>
</reference>
<feature type="compositionally biased region" description="Polar residues" evidence="8">
    <location>
        <begin position="381"/>
        <end position="390"/>
    </location>
</feature>
<dbReference type="PROSITE" id="PS00028">
    <property type="entry name" value="ZINC_FINGER_C2H2_1"/>
    <property type="match status" value="2"/>
</dbReference>
<dbReference type="GO" id="GO:0032000">
    <property type="term" value="P:positive regulation of fatty acid beta-oxidation"/>
    <property type="evidence" value="ECO:0007669"/>
    <property type="project" value="EnsemblFungi"/>
</dbReference>
<dbReference type="PANTHER" id="PTHR40626">
    <property type="entry name" value="MIP31509P"/>
    <property type="match status" value="1"/>
</dbReference>
<dbReference type="GO" id="GO:0007031">
    <property type="term" value="P:peroxisome organization"/>
    <property type="evidence" value="ECO:0007669"/>
    <property type="project" value="EnsemblFungi"/>
</dbReference>
<dbReference type="InterPro" id="IPR036236">
    <property type="entry name" value="Znf_C2H2_sf"/>
</dbReference>
<evidence type="ECO:0000256" key="8">
    <source>
        <dbReference type="SAM" id="MobiDB-lite"/>
    </source>
</evidence>